<sequence length="249" mass="27833">MAITDSLDLLLAEIDLLKAELQLQAPEIDRVLQQNLDIAYTHDSTALEGGSLTLPETDMVIRNGLMLPGKPMAENLTVLNHYQAMQFVREQAAEQNLLSTGALQKLHIMLSRGLQHQTGGAYRNQPAKLINDQMAPPADQIPQLLEEHLHWLNLEGPFLHPLLFAAEAHFRLLSLQPFQNNNGLCARLLMNLIFLGEDYPVLNIAAHRTVRSDYIAAFNAGQTGKPLAWQLFIAKQALLNGQDLLRRLQ</sequence>
<dbReference type="RefSeq" id="WP_256614158.1">
    <property type="nucleotide sequence ID" value="NZ_JANIBK010000016.1"/>
</dbReference>
<dbReference type="Pfam" id="PF02661">
    <property type="entry name" value="Fic"/>
    <property type="match status" value="1"/>
</dbReference>
<name>A0ABT1U301_9GAMM</name>
<dbReference type="Proteomes" id="UP001524586">
    <property type="component" value="Unassembled WGS sequence"/>
</dbReference>
<evidence type="ECO:0000313" key="2">
    <source>
        <dbReference type="EMBL" id="MCQ8127805.1"/>
    </source>
</evidence>
<dbReference type="InterPro" id="IPR040198">
    <property type="entry name" value="Fido_containing"/>
</dbReference>
<dbReference type="PANTHER" id="PTHR13504">
    <property type="entry name" value="FIDO DOMAIN-CONTAINING PROTEIN DDB_G0283145"/>
    <property type="match status" value="1"/>
</dbReference>
<dbReference type="SUPFAM" id="SSF140931">
    <property type="entry name" value="Fic-like"/>
    <property type="match status" value="1"/>
</dbReference>
<evidence type="ECO:0000313" key="3">
    <source>
        <dbReference type="Proteomes" id="UP001524586"/>
    </source>
</evidence>
<accession>A0ABT1U301</accession>
<reference evidence="2 3" key="1">
    <citation type="submission" date="2022-07" db="EMBL/GenBank/DDBJ databases">
        <title>Methylomonas rivi sp. nov., Methylomonas rosea sp. nov., Methylomonas aureus sp. nov. and Methylomonas subterranea sp. nov., four novel methanotrophs isolated from a freshwater creek and the deep terrestrial subsurface.</title>
        <authorList>
            <person name="Abin C."/>
            <person name="Sankaranarayanan K."/>
            <person name="Garner C."/>
            <person name="Sindelar R."/>
            <person name="Kotary K."/>
            <person name="Garner R."/>
            <person name="Barclay S."/>
            <person name="Lawson P."/>
            <person name="Krumholz L."/>
        </authorList>
    </citation>
    <scope>NUCLEOTIDE SEQUENCE [LARGE SCALE GENOMIC DNA]</scope>
    <source>
        <strain evidence="2 3">WSC-6</strain>
    </source>
</reference>
<keyword evidence="3" id="KW-1185">Reference proteome</keyword>
<protein>
    <submittedName>
        <fullName evidence="2">Fic family protein</fullName>
    </submittedName>
</protein>
<dbReference type="PROSITE" id="PS51459">
    <property type="entry name" value="FIDO"/>
    <property type="match status" value="1"/>
</dbReference>
<dbReference type="InterPro" id="IPR003812">
    <property type="entry name" value="Fido"/>
</dbReference>
<gene>
    <name evidence="2" type="ORF">NP596_04960</name>
</gene>
<dbReference type="Gene3D" id="1.10.3290.10">
    <property type="entry name" value="Fido-like domain"/>
    <property type="match status" value="1"/>
</dbReference>
<feature type="domain" description="Fido" evidence="1">
    <location>
        <begin position="98"/>
        <end position="235"/>
    </location>
</feature>
<evidence type="ECO:0000259" key="1">
    <source>
        <dbReference type="PROSITE" id="PS51459"/>
    </source>
</evidence>
<organism evidence="2 3">
    <name type="scientific">Methylomonas rivi</name>
    <dbReference type="NCBI Taxonomy" id="2952226"/>
    <lineage>
        <taxon>Bacteria</taxon>
        <taxon>Pseudomonadati</taxon>
        <taxon>Pseudomonadota</taxon>
        <taxon>Gammaproteobacteria</taxon>
        <taxon>Methylococcales</taxon>
        <taxon>Methylococcaceae</taxon>
        <taxon>Methylomonas</taxon>
    </lineage>
</organism>
<dbReference type="PANTHER" id="PTHR13504:SF38">
    <property type="entry name" value="FIDO DOMAIN-CONTAINING PROTEIN"/>
    <property type="match status" value="1"/>
</dbReference>
<comment type="caution">
    <text evidence="2">The sequence shown here is derived from an EMBL/GenBank/DDBJ whole genome shotgun (WGS) entry which is preliminary data.</text>
</comment>
<proteinExistence type="predicted"/>
<dbReference type="InterPro" id="IPR036597">
    <property type="entry name" value="Fido-like_dom_sf"/>
</dbReference>
<dbReference type="EMBL" id="JANIBK010000016">
    <property type="protein sequence ID" value="MCQ8127805.1"/>
    <property type="molecule type" value="Genomic_DNA"/>
</dbReference>